<evidence type="ECO:0008006" key="4">
    <source>
        <dbReference type="Google" id="ProtNLM"/>
    </source>
</evidence>
<keyword evidence="1" id="KW-0812">Transmembrane</keyword>
<keyword evidence="1" id="KW-1133">Transmembrane helix</keyword>
<reference evidence="2 3" key="1">
    <citation type="submission" date="2020-11" db="EMBL/GenBank/DDBJ databases">
        <title>Draft Genome Sequence and Secondary Metabolite Biosynthetic Potential of the Lysobacter niastensis Type strain DSM 18481.</title>
        <authorList>
            <person name="Turrini P."/>
            <person name="Artuso I."/>
            <person name="Tescari M."/>
            <person name="Lugli G.A."/>
            <person name="Frangipani E."/>
            <person name="Ventura M."/>
            <person name="Visca P."/>
        </authorList>
    </citation>
    <scope>NUCLEOTIDE SEQUENCE [LARGE SCALE GENOMIC DNA]</scope>
    <source>
        <strain evidence="2 3">DSM 18481</strain>
    </source>
</reference>
<dbReference type="RefSeq" id="WP_194931656.1">
    <property type="nucleotide sequence ID" value="NZ_JADLZT010000007.1"/>
</dbReference>
<protein>
    <recommendedName>
        <fullName evidence="4">Transmembrane protein</fullName>
    </recommendedName>
</protein>
<keyword evidence="3" id="KW-1185">Reference proteome</keyword>
<name>A0ABS0B7Q1_9GAMM</name>
<organism evidence="2 3">
    <name type="scientific">Lysobacter niastensis</name>
    <dbReference type="NCBI Taxonomy" id="380629"/>
    <lineage>
        <taxon>Bacteria</taxon>
        <taxon>Pseudomonadati</taxon>
        <taxon>Pseudomonadota</taxon>
        <taxon>Gammaproteobacteria</taxon>
        <taxon>Lysobacterales</taxon>
        <taxon>Lysobacteraceae</taxon>
        <taxon>Lysobacter</taxon>
    </lineage>
</organism>
<feature type="transmembrane region" description="Helical" evidence="1">
    <location>
        <begin position="40"/>
        <end position="61"/>
    </location>
</feature>
<proteinExistence type="predicted"/>
<evidence type="ECO:0000256" key="1">
    <source>
        <dbReference type="SAM" id="Phobius"/>
    </source>
</evidence>
<dbReference type="EMBL" id="JADLZT010000007">
    <property type="protein sequence ID" value="MBF6025045.1"/>
    <property type="molecule type" value="Genomic_DNA"/>
</dbReference>
<evidence type="ECO:0000313" key="2">
    <source>
        <dbReference type="EMBL" id="MBF6025045.1"/>
    </source>
</evidence>
<keyword evidence="1" id="KW-0472">Membrane</keyword>
<sequence length="96" mass="9716">MKQLSWLVVPVAALGSALVVAATLLHYAQAHRQGDPGGYLSIGLGAICVGLLAGVGVFLVASPRWRAISVAFGVALVTSLATCGLLLATLIRAFGS</sequence>
<evidence type="ECO:0000313" key="3">
    <source>
        <dbReference type="Proteomes" id="UP001429984"/>
    </source>
</evidence>
<accession>A0ABS0B7Q1</accession>
<gene>
    <name evidence="2" type="ORF">IU514_13520</name>
</gene>
<comment type="caution">
    <text evidence="2">The sequence shown here is derived from an EMBL/GenBank/DDBJ whole genome shotgun (WGS) entry which is preliminary data.</text>
</comment>
<dbReference type="Proteomes" id="UP001429984">
    <property type="component" value="Unassembled WGS sequence"/>
</dbReference>
<feature type="transmembrane region" description="Helical" evidence="1">
    <location>
        <begin position="68"/>
        <end position="91"/>
    </location>
</feature>